<name>A0A551XN81_MICAE</name>
<evidence type="ECO:0000313" key="2">
    <source>
        <dbReference type="Proteomes" id="UP000316443"/>
    </source>
</evidence>
<sequence>MKRKLRLLPPSSLVEGLGVRTINQSCHYFGKMVLVVVEYSCCQQLLKLINISAAHSQAKTRQNDLAIITQPSLDLVTMRANRQFFGKKVIYTC</sequence>
<gene>
    <name evidence="1" type="ORF">EWV85_16740</name>
</gene>
<organism evidence="1 2">
    <name type="scientific">Microcystis aeruginosa Ma_QC_C_20070703_M131</name>
    <dbReference type="NCBI Taxonomy" id="2486263"/>
    <lineage>
        <taxon>Bacteria</taxon>
        <taxon>Bacillati</taxon>
        <taxon>Cyanobacteriota</taxon>
        <taxon>Cyanophyceae</taxon>
        <taxon>Oscillatoriophycideae</taxon>
        <taxon>Chroococcales</taxon>
        <taxon>Microcystaceae</taxon>
        <taxon>Microcystis</taxon>
    </lineage>
</organism>
<comment type="caution">
    <text evidence="1">The sequence shown here is derived from an EMBL/GenBank/DDBJ whole genome shotgun (WGS) entry which is preliminary data.</text>
</comment>
<reference evidence="1 2" key="1">
    <citation type="submission" date="2019-01" db="EMBL/GenBank/DDBJ databases">
        <title>Coherence of Microcystis species and biogeography revealed through population genomics.</title>
        <authorList>
            <person name="Perez-Carrascal O.M."/>
            <person name="Terrat Y."/>
            <person name="Giani A."/>
            <person name="Fortin N."/>
            <person name="Tromas N."/>
            <person name="Shapiro B.J."/>
        </authorList>
    </citation>
    <scope>NUCLEOTIDE SEQUENCE [LARGE SCALE GENOMIC DNA]</scope>
    <source>
        <strain evidence="1">Ma_QC_C_20070703_M131</strain>
    </source>
</reference>
<proteinExistence type="predicted"/>
<dbReference type="AlphaFoldDB" id="A0A551XN81"/>
<protein>
    <submittedName>
        <fullName evidence="1">Uncharacterized protein</fullName>
    </submittedName>
</protein>
<dbReference type="Proteomes" id="UP000316443">
    <property type="component" value="Unassembled WGS sequence"/>
</dbReference>
<dbReference type="EMBL" id="SFCA01000170">
    <property type="protein sequence ID" value="TRT50182.1"/>
    <property type="molecule type" value="Genomic_DNA"/>
</dbReference>
<accession>A0A551XN81</accession>
<evidence type="ECO:0000313" key="1">
    <source>
        <dbReference type="EMBL" id="TRT50182.1"/>
    </source>
</evidence>